<evidence type="ECO:0000256" key="1">
    <source>
        <dbReference type="SAM" id="Phobius"/>
    </source>
</evidence>
<proteinExistence type="predicted"/>
<keyword evidence="3" id="KW-1185">Reference proteome</keyword>
<reference evidence="3" key="1">
    <citation type="journal article" date="2010" name="ISME J.">
        <title>The complete genome sequence of the algal symbiont Dinoroseobacter shibae: a hitchhiker's guide to life in the sea.</title>
        <authorList>
            <person name="Wagner-Dobler I."/>
            <person name="Ballhausen B."/>
            <person name="Berger M."/>
            <person name="Brinkhoff T."/>
            <person name="Buchholz I."/>
            <person name="Bunk B."/>
            <person name="Cypionka H."/>
            <person name="Daniel R."/>
            <person name="Drepper T."/>
            <person name="Gerdts G."/>
            <person name="Hahnke S."/>
            <person name="Han C."/>
            <person name="Jahn D."/>
            <person name="Kalhoefer D."/>
            <person name="Kiss H."/>
            <person name="Klenk H.P."/>
            <person name="Kyrpides N."/>
            <person name="Liebl W."/>
            <person name="Liesegang H."/>
            <person name="Meincke L."/>
            <person name="Pati A."/>
            <person name="Petersen J."/>
            <person name="Piekarski T."/>
            <person name="Pommerenke C."/>
            <person name="Pradella S."/>
            <person name="Pukall R."/>
            <person name="Rabus R."/>
            <person name="Stackebrandt E."/>
            <person name="Thole S."/>
            <person name="Thompson L."/>
            <person name="Tielen P."/>
            <person name="Tomasch J."/>
            <person name="von Jan M."/>
            <person name="Wanphrut N."/>
            <person name="Wichels A."/>
            <person name="Zech H."/>
            <person name="Simon M."/>
        </authorList>
    </citation>
    <scope>NUCLEOTIDE SEQUENCE [LARGE SCALE GENOMIC DNA]</scope>
    <source>
        <strain evidence="3">DSM 16493 / NCIMB 14021 / DFL 12</strain>
    </source>
</reference>
<dbReference type="Proteomes" id="UP000006833">
    <property type="component" value="Chromosome"/>
</dbReference>
<keyword evidence="1" id="KW-0472">Membrane</keyword>
<feature type="transmembrane region" description="Helical" evidence="1">
    <location>
        <begin position="54"/>
        <end position="73"/>
    </location>
</feature>
<organism evidence="2 3">
    <name type="scientific">Dinoroseobacter shibae (strain DSM 16493 / NCIMB 14021 / DFL 12)</name>
    <dbReference type="NCBI Taxonomy" id="398580"/>
    <lineage>
        <taxon>Bacteria</taxon>
        <taxon>Pseudomonadati</taxon>
        <taxon>Pseudomonadota</taxon>
        <taxon>Alphaproteobacteria</taxon>
        <taxon>Rhodobacterales</taxon>
        <taxon>Roseobacteraceae</taxon>
        <taxon>Dinoroseobacter</taxon>
    </lineage>
</organism>
<keyword evidence="1" id="KW-1133">Transmembrane helix</keyword>
<protein>
    <submittedName>
        <fullName evidence="2">Uncharacterized protein</fullName>
    </submittedName>
</protein>
<dbReference type="KEGG" id="dsh:Dshi_0374"/>
<dbReference type="AlphaFoldDB" id="A8LMX9"/>
<sequence length="84" mass="8785">MTLIGVLFFGLGFAASYVIGRRIGKYGDIAQGLSIALCGVGGLLFGMPAVLHDGLLLTLVVLGAYGMIGALLFRAGRRARKEQT</sequence>
<evidence type="ECO:0000313" key="3">
    <source>
        <dbReference type="Proteomes" id="UP000006833"/>
    </source>
</evidence>
<dbReference type="RefSeq" id="WP_012177053.1">
    <property type="nucleotide sequence ID" value="NC_009952.1"/>
</dbReference>
<accession>A8LMX9</accession>
<dbReference type="STRING" id="398580.Dshi_0374"/>
<evidence type="ECO:0000313" key="2">
    <source>
        <dbReference type="EMBL" id="ABV92123.1"/>
    </source>
</evidence>
<name>A8LMX9_DINSH</name>
<keyword evidence="1" id="KW-0812">Transmembrane</keyword>
<gene>
    <name evidence="2" type="ordered locus">Dshi_0374</name>
</gene>
<dbReference type="HOGENOM" id="CLU_2525437_0_0_5"/>
<dbReference type="eggNOG" id="ENOG502ZCNE">
    <property type="taxonomic scope" value="Bacteria"/>
</dbReference>
<dbReference type="EMBL" id="CP000830">
    <property type="protein sequence ID" value="ABV92123.1"/>
    <property type="molecule type" value="Genomic_DNA"/>
</dbReference>